<dbReference type="EMBL" id="JACHWY010000001">
    <property type="protein sequence ID" value="MBB3045996.1"/>
    <property type="molecule type" value="Genomic_DNA"/>
</dbReference>
<dbReference type="Pfam" id="PF03872">
    <property type="entry name" value="RseA_N"/>
    <property type="match status" value="1"/>
</dbReference>
<dbReference type="Gene3D" id="1.10.10.880">
    <property type="entry name" value="Anti sigma-E protein RseA, N-terminal domain"/>
    <property type="match status" value="1"/>
</dbReference>
<dbReference type="PANTHER" id="PTHR38104">
    <property type="match status" value="1"/>
</dbReference>
<organism evidence="2 3">
    <name type="scientific">Litorivivens lipolytica</name>
    <dbReference type="NCBI Taxonomy" id="1524264"/>
    <lineage>
        <taxon>Bacteria</taxon>
        <taxon>Pseudomonadati</taxon>
        <taxon>Pseudomonadota</taxon>
        <taxon>Gammaproteobacteria</taxon>
        <taxon>Litorivivens</taxon>
    </lineage>
</organism>
<dbReference type="AlphaFoldDB" id="A0A7W4W251"/>
<proteinExistence type="predicted"/>
<dbReference type="RefSeq" id="WP_183408712.1">
    <property type="nucleotide sequence ID" value="NZ_JACHWY010000001.1"/>
</dbReference>
<dbReference type="CDD" id="cd16328">
    <property type="entry name" value="RseA_N"/>
    <property type="match status" value="1"/>
</dbReference>
<dbReference type="InterPro" id="IPR036147">
    <property type="entry name" value="Anti-sigma_E_RseA_N_sf"/>
</dbReference>
<evidence type="ECO:0000313" key="3">
    <source>
        <dbReference type="Proteomes" id="UP000537130"/>
    </source>
</evidence>
<accession>A0A7W4W251</accession>
<protein>
    <submittedName>
        <fullName evidence="2">Sigma-E factor negative regulatory protein RseA</fullName>
    </submittedName>
</protein>
<dbReference type="SUPFAM" id="SSF89069">
    <property type="entry name" value="N-terminal, cytoplasmic domain of anti-sigmaE factor RseA"/>
    <property type="match status" value="1"/>
</dbReference>
<dbReference type="Proteomes" id="UP000537130">
    <property type="component" value="Unassembled WGS sequence"/>
</dbReference>
<dbReference type="PANTHER" id="PTHR38104:SF1">
    <property type="entry name" value="ANTI-SIGMA-E FACTOR RSEA"/>
    <property type="match status" value="1"/>
</dbReference>
<evidence type="ECO:0000259" key="1">
    <source>
        <dbReference type="Pfam" id="PF03872"/>
    </source>
</evidence>
<keyword evidence="3" id="KW-1185">Reference proteome</keyword>
<gene>
    <name evidence="2" type="ORF">FHR99_000232</name>
</gene>
<comment type="caution">
    <text evidence="2">The sequence shown here is derived from an EMBL/GenBank/DDBJ whole genome shotgun (WGS) entry which is preliminary data.</text>
</comment>
<name>A0A7W4W251_9GAMM</name>
<dbReference type="GO" id="GO:0016989">
    <property type="term" value="F:sigma factor antagonist activity"/>
    <property type="evidence" value="ECO:0007669"/>
    <property type="project" value="InterPro"/>
</dbReference>
<dbReference type="InterPro" id="IPR052383">
    <property type="entry name" value="Anti-sigma-E_RseA-like"/>
</dbReference>
<reference evidence="2 3" key="1">
    <citation type="submission" date="2020-08" db="EMBL/GenBank/DDBJ databases">
        <title>Genomic Encyclopedia of Type Strains, Phase III (KMG-III): the genomes of soil and plant-associated and newly described type strains.</title>
        <authorList>
            <person name="Whitman W."/>
        </authorList>
    </citation>
    <scope>NUCLEOTIDE SEQUENCE [LARGE SCALE GENOMIC DNA]</scope>
    <source>
        <strain evidence="2 3">CECT 8654</strain>
    </source>
</reference>
<evidence type="ECO:0000313" key="2">
    <source>
        <dbReference type="EMBL" id="MBB3045996.1"/>
    </source>
</evidence>
<feature type="domain" description="Anti sigma-E protein RseA N-terminal" evidence="1">
    <location>
        <begin position="6"/>
        <end position="73"/>
    </location>
</feature>
<sequence length="191" mass="20359">MSNDLRESLSALMDGEASELELRRVLRDAKDDDSAFWGRMHRQRSAMQGDATFSGLDISARVSAAIADEAPLVASARDWRKPLAGFAVAASVAAMVVFGLGGGSSQPAAPQMAEAPAAQSGRVYLASPATNATGAVTASAANVTVPLYRQVDDEQSRERFERFLRQHTERAALNSGQGMVTYARMVSHGEE</sequence>
<dbReference type="InterPro" id="IPR005572">
    <property type="entry name" value="Anti-sigma_E_RseA_N"/>
</dbReference>